<dbReference type="KEGG" id="oat:OAN307_c41570"/>
<evidence type="ECO:0000313" key="2">
    <source>
        <dbReference type="Proteomes" id="UP000005307"/>
    </source>
</evidence>
<organism evidence="1 2">
    <name type="scientific">Octadecabacter antarcticus 307</name>
    <dbReference type="NCBI Taxonomy" id="391626"/>
    <lineage>
        <taxon>Bacteria</taxon>
        <taxon>Pseudomonadati</taxon>
        <taxon>Pseudomonadota</taxon>
        <taxon>Alphaproteobacteria</taxon>
        <taxon>Rhodobacterales</taxon>
        <taxon>Roseobacteraceae</taxon>
        <taxon>Octadecabacter</taxon>
    </lineage>
</organism>
<accession>M9RIA0</accession>
<dbReference type="STRING" id="391626.OAN307_c41570"/>
<dbReference type="Proteomes" id="UP000005307">
    <property type="component" value="Chromosome"/>
</dbReference>
<keyword evidence="2" id="KW-1185">Reference proteome</keyword>
<dbReference type="AlphaFoldDB" id="M9RIA0"/>
<reference evidence="1 2" key="1">
    <citation type="journal article" date="2013" name="PLoS ONE">
        <title>Poles Apart: Arctic and Antarctic Octadecabacter strains Share High Genome Plasticity and a New Type of Xanthorhodopsin.</title>
        <authorList>
            <person name="Vollmers J."/>
            <person name="Voget S."/>
            <person name="Dietrich S."/>
            <person name="Gollnow K."/>
            <person name="Smits M."/>
            <person name="Meyer K."/>
            <person name="Brinkhoff T."/>
            <person name="Simon M."/>
            <person name="Daniel R."/>
        </authorList>
    </citation>
    <scope>NUCLEOTIDE SEQUENCE [LARGE SCALE GENOMIC DNA]</scope>
    <source>
        <strain evidence="1 2">307</strain>
    </source>
</reference>
<gene>
    <name evidence="1" type="ORF">OAN307_c41570</name>
</gene>
<dbReference type="HOGENOM" id="CLU_1904598_0_0_5"/>
<dbReference type="EMBL" id="CP003740">
    <property type="protein sequence ID" value="AGI69555.1"/>
    <property type="molecule type" value="Genomic_DNA"/>
</dbReference>
<evidence type="ECO:0000313" key="1">
    <source>
        <dbReference type="EMBL" id="AGI69555.1"/>
    </source>
</evidence>
<proteinExistence type="predicted"/>
<protein>
    <submittedName>
        <fullName evidence="1">Uncharacterized protein</fullName>
    </submittedName>
</protein>
<sequence>MATALTDDVATVPKMKSATLSDGDAGTTVYVWLGDDLESKSALYAVGQLSAFESLKVPQVRDPSKQKDAYRIVLAGLTTKVFHPLSTDDLGPYRYVEDADGIESLGRIHRDRNDKIIRLTGAEATVLAERFNI</sequence>
<name>M9RIA0_9RHOB</name>